<comment type="function">
    <text evidence="2">Involved in regulation of actin and microtubule organization. Part of a WAVE complex that activates the Arp2/3 complex.</text>
</comment>
<dbReference type="AlphaFoldDB" id="A0ABD3KEN7"/>
<name>A0ABD3KEN7_EUCGL</name>
<dbReference type="EMBL" id="JBJKBG010000005">
    <property type="protein sequence ID" value="KAL3738355.1"/>
    <property type="molecule type" value="Genomic_DNA"/>
</dbReference>
<evidence type="ECO:0000313" key="4">
    <source>
        <dbReference type="Proteomes" id="UP001634007"/>
    </source>
</evidence>
<dbReference type="PANTHER" id="PTHR10460:SF10">
    <property type="entry name" value="PROTEIN ABIL3"/>
    <property type="match status" value="1"/>
</dbReference>
<reference evidence="3 4" key="1">
    <citation type="submission" date="2024-11" db="EMBL/GenBank/DDBJ databases">
        <title>Chromosome-level genome assembly of Eucalyptus globulus Labill. provides insights into its genome evolution.</title>
        <authorList>
            <person name="Li X."/>
        </authorList>
    </citation>
    <scope>NUCLEOTIDE SEQUENCE [LARGE SCALE GENOMIC DNA]</scope>
    <source>
        <strain evidence="3">CL2024</strain>
        <tissue evidence="3">Fresh tender leaves</tissue>
    </source>
</reference>
<keyword evidence="4" id="KW-1185">Reference proteome</keyword>
<dbReference type="Gene3D" id="6.10.140.1620">
    <property type="match status" value="1"/>
</dbReference>
<protein>
    <submittedName>
        <fullName evidence="3">Uncharacterized protein</fullName>
    </submittedName>
</protein>
<evidence type="ECO:0000313" key="3">
    <source>
        <dbReference type="EMBL" id="KAL3738355.1"/>
    </source>
</evidence>
<dbReference type="Proteomes" id="UP001634007">
    <property type="component" value="Unassembled WGS sequence"/>
</dbReference>
<evidence type="ECO:0000256" key="2">
    <source>
        <dbReference type="ARBA" id="ARBA00025223"/>
    </source>
</evidence>
<evidence type="ECO:0000256" key="1">
    <source>
        <dbReference type="ARBA" id="ARBA00010020"/>
    </source>
</evidence>
<gene>
    <name evidence="3" type="ORF">ACJRO7_019823</name>
</gene>
<comment type="caution">
    <text evidence="3">The sequence shown here is derived from an EMBL/GenBank/DDBJ whole genome shotgun (WGS) entry which is preliminary data.</text>
</comment>
<sequence>MMDAFQLPSSVSATQAASHYGEFHMKQSFNFLDSLKVLYIDGVVNTLKDYATKAFINTVDHLGTMTYKVNYLLDDKIEEAFAIELRLSCSTGRLRMCEMFIDHGGLSQQSLAIRIPKHHMRYILPVWSWLMLKNFLSVSKAKDGGDSKGVLYCMTNAVYGEMSSGIYPRNIETPVSFARRPRSATQFPQSSLAGTLVLHPTKKQVKKRASPFQFQLTRLGSLVDRSTSPNPSNAKRQFPLELRRSTSMPTHVERNRRTDIELFSSKNKHLFKALLSMLKSRKDSKLYKFLDKN</sequence>
<organism evidence="3 4">
    <name type="scientific">Eucalyptus globulus</name>
    <name type="common">Tasmanian blue gum</name>
    <dbReference type="NCBI Taxonomy" id="34317"/>
    <lineage>
        <taxon>Eukaryota</taxon>
        <taxon>Viridiplantae</taxon>
        <taxon>Streptophyta</taxon>
        <taxon>Embryophyta</taxon>
        <taxon>Tracheophyta</taxon>
        <taxon>Spermatophyta</taxon>
        <taxon>Magnoliopsida</taxon>
        <taxon>eudicotyledons</taxon>
        <taxon>Gunneridae</taxon>
        <taxon>Pentapetalae</taxon>
        <taxon>rosids</taxon>
        <taxon>malvids</taxon>
        <taxon>Myrtales</taxon>
        <taxon>Myrtaceae</taxon>
        <taxon>Myrtoideae</taxon>
        <taxon>Eucalypteae</taxon>
        <taxon>Eucalyptus</taxon>
    </lineage>
</organism>
<dbReference type="PANTHER" id="PTHR10460">
    <property type="entry name" value="ABL INTERACTOR FAMILY MEMBER"/>
    <property type="match status" value="1"/>
</dbReference>
<proteinExistence type="inferred from homology"/>
<comment type="similarity">
    <text evidence="1">Belongs to the ABI family.</text>
</comment>
<dbReference type="InterPro" id="IPR028457">
    <property type="entry name" value="ABI"/>
</dbReference>
<accession>A0ABD3KEN7</accession>